<dbReference type="Pfam" id="PF13621">
    <property type="entry name" value="Cupin_8"/>
    <property type="match status" value="1"/>
</dbReference>
<evidence type="ECO:0000259" key="1">
    <source>
        <dbReference type="PROSITE" id="PS51184"/>
    </source>
</evidence>
<dbReference type="AlphaFoldDB" id="A0A364KKJ9"/>
<dbReference type="InterPro" id="IPR003347">
    <property type="entry name" value="JmjC_dom"/>
</dbReference>
<dbReference type="EMBL" id="MIKG01000001">
    <property type="protein sequence ID" value="RAO64069.1"/>
    <property type="molecule type" value="Genomic_DNA"/>
</dbReference>
<dbReference type="PROSITE" id="PS51184">
    <property type="entry name" value="JMJC"/>
    <property type="match status" value="1"/>
</dbReference>
<evidence type="ECO:0000313" key="3">
    <source>
        <dbReference type="Proteomes" id="UP000249363"/>
    </source>
</evidence>
<feature type="domain" description="JmjC" evidence="1">
    <location>
        <begin position="159"/>
        <end position="333"/>
    </location>
</feature>
<dbReference type="STRING" id="1196081.A0A364KKJ9"/>
<proteinExistence type="predicted"/>
<dbReference type="RefSeq" id="XP_040728586.1">
    <property type="nucleotide sequence ID" value="XM_040880868.1"/>
</dbReference>
<dbReference type="InterPro" id="IPR041667">
    <property type="entry name" value="Cupin_8"/>
</dbReference>
<evidence type="ECO:0000313" key="2">
    <source>
        <dbReference type="EMBL" id="RAO64069.1"/>
    </source>
</evidence>
<organism evidence="2 3">
    <name type="scientific">Talaromyces amestolkiae</name>
    <dbReference type="NCBI Taxonomy" id="1196081"/>
    <lineage>
        <taxon>Eukaryota</taxon>
        <taxon>Fungi</taxon>
        <taxon>Dikarya</taxon>
        <taxon>Ascomycota</taxon>
        <taxon>Pezizomycotina</taxon>
        <taxon>Eurotiomycetes</taxon>
        <taxon>Eurotiomycetidae</taxon>
        <taxon>Eurotiales</taxon>
        <taxon>Trichocomaceae</taxon>
        <taxon>Talaromyces</taxon>
        <taxon>Talaromyces sect. Talaromyces</taxon>
    </lineage>
</organism>
<protein>
    <recommendedName>
        <fullName evidence="1">JmjC domain-containing protein</fullName>
    </recommendedName>
</protein>
<dbReference type="GeneID" id="63789298"/>
<dbReference type="PANTHER" id="PTHR12461:SF105">
    <property type="entry name" value="HYPOXIA-INDUCIBLE FACTOR 1-ALPHA INHIBITOR"/>
    <property type="match status" value="1"/>
</dbReference>
<keyword evidence="3" id="KW-1185">Reference proteome</keyword>
<gene>
    <name evidence="2" type="ORF">BHQ10_000081</name>
</gene>
<comment type="caution">
    <text evidence="2">The sequence shown here is derived from an EMBL/GenBank/DDBJ whole genome shotgun (WGS) entry which is preliminary data.</text>
</comment>
<dbReference type="SUPFAM" id="SSF51197">
    <property type="entry name" value="Clavaminate synthase-like"/>
    <property type="match status" value="1"/>
</dbReference>
<sequence>MISARSMRVFRLLQQQSSNLSTTTTTTTNWIPPDTLPSENDIDHFRQQYFAAEKPVVVRSAESARTLPGYQKWFVQHETGGSSVGLNYEYLSQFGDAVVPLEMTATTSSGEGGLGKDGQVQFKRLHAPLSMFLAYTQFASPPSLVPQNQNIAMTTTTTIYLAQAHISDLPPTLSSDFSPPPRLVTETGRNDIYAANLWIGSPPTYTPLHKDPNPNLFVQLAGGKRVRILKPGDGMRVFTAVRNHIANSNGGNDGGGAAIRGEEMMMGSERKVLKDVIWGDHHSDPAVDSVSRGMVGYDVLLERGDALFIPKGWWHSLKGVGEGITASVNWWFR</sequence>
<dbReference type="PANTHER" id="PTHR12461">
    <property type="entry name" value="HYPOXIA-INDUCIBLE FACTOR 1 ALPHA INHIBITOR-RELATED"/>
    <property type="match status" value="1"/>
</dbReference>
<dbReference type="Gene3D" id="2.60.120.650">
    <property type="entry name" value="Cupin"/>
    <property type="match status" value="1"/>
</dbReference>
<dbReference type="OrthoDB" id="263283at2759"/>
<dbReference type="SMART" id="SM00558">
    <property type="entry name" value="JmjC"/>
    <property type="match status" value="1"/>
</dbReference>
<dbReference type="Proteomes" id="UP000249363">
    <property type="component" value="Unassembled WGS sequence"/>
</dbReference>
<reference evidence="2 3" key="1">
    <citation type="journal article" date="2017" name="Biotechnol. Biofuels">
        <title>Differential beta-glucosidase expression as a function of carbon source availability in Talaromyces amestolkiae: a genomic and proteomic approach.</title>
        <authorList>
            <person name="de Eugenio L.I."/>
            <person name="Mendez-Liter J.A."/>
            <person name="Nieto-Dominguez M."/>
            <person name="Alonso L."/>
            <person name="Gil-Munoz J."/>
            <person name="Barriuso J."/>
            <person name="Prieto A."/>
            <person name="Martinez M.J."/>
        </authorList>
    </citation>
    <scope>NUCLEOTIDE SEQUENCE [LARGE SCALE GENOMIC DNA]</scope>
    <source>
        <strain evidence="2 3">CIB</strain>
    </source>
</reference>
<name>A0A364KKJ9_TALAM</name>
<accession>A0A364KKJ9</accession>